<accession>A0A1H7SX03</accession>
<reference evidence="2" key="1">
    <citation type="submission" date="2016-10" db="EMBL/GenBank/DDBJ databases">
        <authorList>
            <person name="Varghese N."/>
            <person name="Submissions S."/>
        </authorList>
    </citation>
    <scope>NUCLEOTIDE SEQUENCE [LARGE SCALE GENOMIC DNA]</scope>
    <source>
        <strain evidence="2">Jip14</strain>
    </source>
</reference>
<proteinExistence type="predicted"/>
<name>A0A1H7SX03_9SPHI</name>
<dbReference type="Proteomes" id="UP000198916">
    <property type="component" value="Unassembled WGS sequence"/>
</dbReference>
<gene>
    <name evidence="1" type="ORF">SAMN05421740_109199</name>
</gene>
<sequence>MVCLAVAFANIHYYDYHCDIGKDNSKIHT</sequence>
<dbReference type="STRING" id="332977.SAMN05421740_109199"/>
<evidence type="ECO:0000313" key="1">
    <source>
        <dbReference type="EMBL" id="SEL76067.1"/>
    </source>
</evidence>
<dbReference type="EMBL" id="FNZR01000009">
    <property type="protein sequence ID" value="SEL76067.1"/>
    <property type="molecule type" value="Genomic_DNA"/>
</dbReference>
<dbReference type="AlphaFoldDB" id="A0A1H7SX03"/>
<keyword evidence="2" id="KW-1185">Reference proteome</keyword>
<organism evidence="1 2">
    <name type="scientific">Parapedobacter koreensis</name>
    <dbReference type="NCBI Taxonomy" id="332977"/>
    <lineage>
        <taxon>Bacteria</taxon>
        <taxon>Pseudomonadati</taxon>
        <taxon>Bacteroidota</taxon>
        <taxon>Sphingobacteriia</taxon>
        <taxon>Sphingobacteriales</taxon>
        <taxon>Sphingobacteriaceae</taxon>
        <taxon>Parapedobacter</taxon>
    </lineage>
</organism>
<evidence type="ECO:0000313" key="2">
    <source>
        <dbReference type="Proteomes" id="UP000198916"/>
    </source>
</evidence>
<protein>
    <submittedName>
        <fullName evidence="1">Uncharacterized protein</fullName>
    </submittedName>
</protein>